<name>A0A4Z1JP69_9HELO</name>
<feature type="region of interest" description="Disordered" evidence="1">
    <location>
        <begin position="179"/>
        <end position="202"/>
    </location>
</feature>
<evidence type="ECO:0000313" key="4">
    <source>
        <dbReference type="Proteomes" id="UP000297229"/>
    </source>
</evidence>
<accession>A0A4Z1JP69</accession>
<dbReference type="EMBL" id="PQXM01000215">
    <property type="protein sequence ID" value="TGO75378.1"/>
    <property type="molecule type" value="Genomic_DNA"/>
</dbReference>
<dbReference type="OrthoDB" id="3544586at2759"/>
<feature type="compositionally biased region" description="Polar residues" evidence="1">
    <location>
        <begin position="188"/>
        <end position="202"/>
    </location>
</feature>
<gene>
    <name evidence="3" type="ORF">BELL_0216g00010</name>
</gene>
<evidence type="ECO:0000256" key="1">
    <source>
        <dbReference type="SAM" id="MobiDB-lite"/>
    </source>
</evidence>
<dbReference type="Pfam" id="PF26607">
    <property type="entry name" value="DUF8189"/>
    <property type="match status" value="1"/>
</dbReference>
<organism evidence="3 4">
    <name type="scientific">Botrytis elliptica</name>
    <dbReference type="NCBI Taxonomy" id="278938"/>
    <lineage>
        <taxon>Eukaryota</taxon>
        <taxon>Fungi</taxon>
        <taxon>Dikarya</taxon>
        <taxon>Ascomycota</taxon>
        <taxon>Pezizomycotina</taxon>
        <taxon>Leotiomycetes</taxon>
        <taxon>Helotiales</taxon>
        <taxon>Sclerotiniaceae</taxon>
        <taxon>Botrytis</taxon>
    </lineage>
</organism>
<dbReference type="SUPFAM" id="SSF89372">
    <property type="entry name" value="Fucose-specific lectin"/>
    <property type="match status" value="1"/>
</dbReference>
<dbReference type="InterPro" id="IPR058502">
    <property type="entry name" value="PLL-like_beta-prop"/>
</dbReference>
<proteinExistence type="predicted"/>
<sequence>MGKLTTPEERAAELRARLSGQVPNRTSRRNNRVASTLPNPMFAAALHAASRDANGAELSPMEARLVRMLKTFATDQEVAGYGKMYTDTKDQAGKGTLSGTIFSGAALSMNADTAYTDNDMVADAKAMANDFLAMPENKIIDITTIDTECTDSAEYMEALTGAGSGITVLSAPDIEKKSEPIQAETDQKGSTTPDSHNRNAITNTVSDIKLTLQRFKCHRKQSDSLTGPRNEIYWGLAAGSDVRDKESFRTGKYGEIVNGSERTMGQTFFNGAVQEHFAGHIECWEQDDSGDSFYNRMVQTLKDISNFAIDAAVKANSADDWGDEHGSTGKAAAILALVGICGRLVAALLGWLTNDDDLVFRREIAFTYPALVAWSKRSNGELSFMFDGDHQGKHELWIKCEAASRSNGVLAGWKVISGTGYDSPVVAGRALDGISLVNFNNELCGIFRELNGVFYWTKYDDRDKKWSSPYPILLGLITSESRPAIATLGDRVFCLYRGYNDKLYCISTRDGIAWTLPTLAAGLGGATSDGPALCAHNDRLVAVHRGAHNLLYYNDSTDGVTWTDPARFHSSTTTDKSPALFVYNGHLHCFIRNASSGSLCVSRYNINSWTDFQDLGSKIYSAPQAGLSSDGTMIVSYTSLVGFVINFKECDANGNWSDASWWKNIKITGSPGMANWDGALWVYAGMTQF</sequence>
<evidence type="ECO:0000259" key="2">
    <source>
        <dbReference type="Pfam" id="PF26607"/>
    </source>
</evidence>
<reference evidence="3 4" key="1">
    <citation type="submission" date="2017-12" db="EMBL/GenBank/DDBJ databases">
        <title>Comparative genomics of Botrytis spp.</title>
        <authorList>
            <person name="Valero-Jimenez C.A."/>
            <person name="Tapia P."/>
            <person name="Veloso J."/>
            <person name="Silva-Moreno E."/>
            <person name="Staats M."/>
            <person name="Valdes J.H."/>
            <person name="Van Kan J.A.L."/>
        </authorList>
    </citation>
    <scope>NUCLEOTIDE SEQUENCE [LARGE SCALE GENOMIC DNA]</scope>
    <source>
        <strain evidence="3 4">Be9601</strain>
    </source>
</reference>
<comment type="caution">
    <text evidence="3">The sequence shown here is derived from an EMBL/GenBank/DDBJ whole genome shotgun (WGS) entry which is preliminary data.</text>
</comment>
<feature type="domain" description="PLL-like beta propeller" evidence="2">
    <location>
        <begin position="394"/>
        <end position="683"/>
    </location>
</feature>
<evidence type="ECO:0000313" key="3">
    <source>
        <dbReference type="EMBL" id="TGO75378.1"/>
    </source>
</evidence>
<dbReference type="Proteomes" id="UP000297229">
    <property type="component" value="Unassembled WGS sequence"/>
</dbReference>
<dbReference type="AlphaFoldDB" id="A0A4Z1JP69"/>
<keyword evidence="4" id="KW-1185">Reference proteome</keyword>
<protein>
    <recommendedName>
        <fullName evidence="2">PLL-like beta propeller domain-containing protein</fullName>
    </recommendedName>
</protein>